<name>A0A426X4M7_ENSVE</name>
<reference evidence="1 2" key="1">
    <citation type="journal article" date="2014" name="Agronomy (Basel)">
        <title>A Draft Genome Sequence for Ensete ventricosum, the Drought-Tolerant Tree Against Hunger.</title>
        <authorList>
            <person name="Harrison J."/>
            <person name="Moore K.A."/>
            <person name="Paszkiewicz K."/>
            <person name="Jones T."/>
            <person name="Grant M."/>
            <person name="Ambacheew D."/>
            <person name="Muzemil S."/>
            <person name="Studholme D.J."/>
        </authorList>
    </citation>
    <scope>NUCLEOTIDE SEQUENCE [LARGE SCALE GENOMIC DNA]</scope>
</reference>
<comment type="caution">
    <text evidence="1">The sequence shown here is derived from an EMBL/GenBank/DDBJ whole genome shotgun (WGS) entry which is preliminary data.</text>
</comment>
<sequence length="217" mass="23381">MSLLEPRPPHLPPSLPRGLCCPAAANRRPRCCLPHLPHASRHHPCCCPSLPGAHSSATSHGAAFLPCLPVTIAGQPLEVHSKQSLDPRRCLLCRIVATHNNVVIAASQPLSPVVVALAEPRCPLLLFPAASIAAKPSSAAALISSSSSPPDNRCHLPLQPQPPSSVVPTPCFLYRYTHRNLLLGPPSSLIAACHCWRSSRHHYLLPCCCYPCYHSRF</sequence>
<organism evidence="1 2">
    <name type="scientific">Ensete ventricosum</name>
    <name type="common">Abyssinian banana</name>
    <name type="synonym">Musa ensete</name>
    <dbReference type="NCBI Taxonomy" id="4639"/>
    <lineage>
        <taxon>Eukaryota</taxon>
        <taxon>Viridiplantae</taxon>
        <taxon>Streptophyta</taxon>
        <taxon>Embryophyta</taxon>
        <taxon>Tracheophyta</taxon>
        <taxon>Spermatophyta</taxon>
        <taxon>Magnoliopsida</taxon>
        <taxon>Liliopsida</taxon>
        <taxon>Zingiberales</taxon>
        <taxon>Musaceae</taxon>
        <taxon>Ensete</taxon>
    </lineage>
</organism>
<proteinExistence type="predicted"/>
<protein>
    <submittedName>
        <fullName evidence="1">Uncharacterized protein</fullName>
    </submittedName>
</protein>
<evidence type="ECO:0000313" key="2">
    <source>
        <dbReference type="Proteomes" id="UP000287651"/>
    </source>
</evidence>
<accession>A0A426X4M7</accession>
<dbReference type="EMBL" id="AMZH03026907">
    <property type="protein sequence ID" value="RRT34394.1"/>
    <property type="molecule type" value="Genomic_DNA"/>
</dbReference>
<dbReference type="Proteomes" id="UP000287651">
    <property type="component" value="Unassembled WGS sequence"/>
</dbReference>
<evidence type="ECO:0000313" key="1">
    <source>
        <dbReference type="EMBL" id="RRT34394.1"/>
    </source>
</evidence>
<gene>
    <name evidence="1" type="ORF">B296_00053477</name>
</gene>
<dbReference type="AlphaFoldDB" id="A0A426X4M7"/>